<dbReference type="NCBIfam" id="TIGR02707">
    <property type="entry name" value="butyr_kinase"/>
    <property type="match status" value="1"/>
</dbReference>
<dbReference type="GO" id="GO:0005524">
    <property type="term" value="F:ATP binding"/>
    <property type="evidence" value="ECO:0007669"/>
    <property type="project" value="UniProtKB-KW"/>
</dbReference>
<comment type="similarity">
    <text evidence="2 9 10">Belongs to the acetokinase family.</text>
</comment>
<keyword evidence="12" id="KW-1185">Reference proteome</keyword>
<evidence type="ECO:0000256" key="1">
    <source>
        <dbReference type="ARBA" id="ARBA00004496"/>
    </source>
</evidence>
<dbReference type="PANTHER" id="PTHR21060:SF3">
    <property type="entry name" value="BUTYRATE KINASE 2-RELATED"/>
    <property type="match status" value="1"/>
</dbReference>
<name>A0A7G9GI79_9FIRM</name>
<proteinExistence type="inferred from homology"/>
<protein>
    <recommendedName>
        <fullName evidence="9">Probable butyrate kinase</fullName>
        <shortName evidence="9">BK</shortName>
        <ecNumber evidence="9">2.7.2.7</ecNumber>
    </recommendedName>
    <alternativeName>
        <fullName evidence="9">Branched-chain carboxylic acid kinase</fullName>
    </alternativeName>
</protein>
<dbReference type="EC" id="2.7.2.7" evidence="9"/>
<evidence type="ECO:0000313" key="11">
    <source>
        <dbReference type="EMBL" id="QNM10511.1"/>
    </source>
</evidence>
<evidence type="ECO:0000256" key="4">
    <source>
        <dbReference type="ARBA" id="ARBA00022679"/>
    </source>
</evidence>
<dbReference type="CDD" id="cd24011">
    <property type="entry name" value="ASKHA_NBD_BK"/>
    <property type="match status" value="1"/>
</dbReference>
<keyword evidence="6 9" id="KW-0418">Kinase</keyword>
<evidence type="ECO:0000256" key="5">
    <source>
        <dbReference type="ARBA" id="ARBA00022741"/>
    </source>
</evidence>
<dbReference type="Proteomes" id="UP000515860">
    <property type="component" value="Chromosome"/>
</dbReference>
<evidence type="ECO:0000256" key="3">
    <source>
        <dbReference type="ARBA" id="ARBA00022490"/>
    </source>
</evidence>
<dbReference type="Gene3D" id="3.30.420.40">
    <property type="match status" value="2"/>
</dbReference>
<keyword evidence="4 9" id="KW-0808">Transferase</keyword>
<dbReference type="RefSeq" id="WP_118645293.1">
    <property type="nucleotide sequence ID" value="NZ_CP060635.1"/>
</dbReference>
<dbReference type="NCBIfam" id="NF002834">
    <property type="entry name" value="PRK03011.1-5"/>
    <property type="match status" value="1"/>
</dbReference>
<dbReference type="PROSITE" id="PS01075">
    <property type="entry name" value="ACETATE_KINASE_1"/>
    <property type="match status" value="1"/>
</dbReference>
<evidence type="ECO:0000256" key="8">
    <source>
        <dbReference type="ARBA" id="ARBA00048596"/>
    </source>
</evidence>
<dbReference type="Pfam" id="PF00871">
    <property type="entry name" value="Acetate_kinase"/>
    <property type="match status" value="1"/>
</dbReference>
<evidence type="ECO:0000256" key="2">
    <source>
        <dbReference type="ARBA" id="ARBA00008748"/>
    </source>
</evidence>
<dbReference type="PROSITE" id="PS01076">
    <property type="entry name" value="ACETATE_KINASE_2"/>
    <property type="match status" value="1"/>
</dbReference>
<dbReference type="GO" id="GO:0047761">
    <property type="term" value="F:butyrate kinase activity"/>
    <property type="evidence" value="ECO:0007669"/>
    <property type="project" value="UniProtKB-UniRule"/>
</dbReference>
<organism evidence="11 12">
    <name type="scientific">Wansuia hejianensis</name>
    <dbReference type="NCBI Taxonomy" id="2763667"/>
    <lineage>
        <taxon>Bacteria</taxon>
        <taxon>Bacillati</taxon>
        <taxon>Bacillota</taxon>
        <taxon>Clostridia</taxon>
        <taxon>Lachnospirales</taxon>
        <taxon>Lachnospiraceae</taxon>
        <taxon>Wansuia</taxon>
    </lineage>
</organism>
<dbReference type="InterPro" id="IPR011245">
    <property type="entry name" value="Butyrate_kin"/>
</dbReference>
<accession>A0A7G9GI79</accession>
<dbReference type="PRINTS" id="PR00471">
    <property type="entry name" value="ACETATEKNASE"/>
</dbReference>
<evidence type="ECO:0000256" key="6">
    <source>
        <dbReference type="ARBA" id="ARBA00022777"/>
    </source>
</evidence>
<dbReference type="HAMAP" id="MF_00542">
    <property type="entry name" value="Butyrate_kinase"/>
    <property type="match status" value="1"/>
</dbReference>
<evidence type="ECO:0000256" key="7">
    <source>
        <dbReference type="ARBA" id="ARBA00022840"/>
    </source>
</evidence>
<dbReference type="EMBL" id="CP060635">
    <property type="protein sequence ID" value="QNM10511.1"/>
    <property type="molecule type" value="Genomic_DNA"/>
</dbReference>
<evidence type="ECO:0000256" key="9">
    <source>
        <dbReference type="HAMAP-Rule" id="MF_00542"/>
    </source>
</evidence>
<reference evidence="11 12" key="1">
    <citation type="submission" date="2020-08" db="EMBL/GenBank/DDBJ databases">
        <authorList>
            <person name="Liu C."/>
            <person name="Sun Q."/>
        </authorList>
    </citation>
    <scope>NUCLEOTIDE SEQUENCE [LARGE SCALE GENOMIC DNA]</scope>
    <source>
        <strain evidence="11 12">NSJ-29</strain>
    </source>
</reference>
<dbReference type="PANTHER" id="PTHR21060">
    <property type="entry name" value="ACETATE KINASE"/>
    <property type="match status" value="1"/>
</dbReference>
<dbReference type="AlphaFoldDB" id="A0A7G9GI79"/>
<dbReference type="InterPro" id="IPR000890">
    <property type="entry name" value="Aliphatic_acid_kin_short-chain"/>
</dbReference>
<keyword evidence="3 9" id="KW-0963">Cytoplasm</keyword>
<dbReference type="GO" id="GO:0005737">
    <property type="term" value="C:cytoplasm"/>
    <property type="evidence" value="ECO:0007669"/>
    <property type="project" value="UniProtKB-SubCell"/>
</dbReference>
<dbReference type="SUPFAM" id="SSF53067">
    <property type="entry name" value="Actin-like ATPase domain"/>
    <property type="match status" value="2"/>
</dbReference>
<evidence type="ECO:0000256" key="10">
    <source>
        <dbReference type="RuleBase" id="RU003835"/>
    </source>
</evidence>
<dbReference type="KEGG" id="whj:H9Q79_12080"/>
<dbReference type="GO" id="GO:0006083">
    <property type="term" value="P:acetate metabolic process"/>
    <property type="evidence" value="ECO:0007669"/>
    <property type="project" value="TreeGrafter"/>
</dbReference>
<sequence length="350" mass="38809">MRLLIINPGSTSTKISVFEEDAEICRKTVVHHSEELKAFPKIMDQLDYRRELILRELKQAGFTMEDFDAVCSRGGLVRHIPSGTYRINDRVIEDLRRCINGEHASNLGPVLAKELGDRVGIPSYFADPIVVDELQELARYSGFAGMERESIFHALNHKSVARKAAAGLGKRYEELNLIVAHLGGGVSVGAHRKGKVIDVFNTREEGAMCMDRGGSVPTSKVIEFCFSGVSKGEARRVLCRESGIYSYLKTREFREVEEKAFAGDSEAMTVFRVFAYQLAKDIGAMGAVLEFQVDGIILTGGIAHSDRLCAEITRYVRELAQVLRMPGEEEMSALAESALRVLHGEEASTY</sequence>
<keyword evidence="5 9" id="KW-0547">Nucleotide-binding</keyword>
<keyword evidence="7 9" id="KW-0067">ATP-binding</keyword>
<comment type="catalytic activity">
    <reaction evidence="8 9">
        <text>butanoate + ATP = butanoyl phosphate + ADP</text>
        <dbReference type="Rhea" id="RHEA:13585"/>
        <dbReference type="ChEBI" id="CHEBI:17968"/>
        <dbReference type="ChEBI" id="CHEBI:30616"/>
        <dbReference type="ChEBI" id="CHEBI:58079"/>
        <dbReference type="ChEBI" id="CHEBI:456216"/>
        <dbReference type="EC" id="2.7.2.7"/>
    </reaction>
</comment>
<dbReference type="PIRSF" id="PIRSF036458">
    <property type="entry name" value="Butyrate_kin"/>
    <property type="match status" value="1"/>
</dbReference>
<dbReference type="InterPro" id="IPR043129">
    <property type="entry name" value="ATPase_NBD"/>
</dbReference>
<comment type="subcellular location">
    <subcellularLocation>
        <location evidence="1 9">Cytoplasm</location>
    </subcellularLocation>
</comment>
<dbReference type="InterPro" id="IPR023865">
    <property type="entry name" value="Aliphatic_acid_kinase_CS"/>
</dbReference>
<gene>
    <name evidence="9 11" type="primary">buk</name>
    <name evidence="11" type="ORF">H9Q79_12080</name>
</gene>
<dbReference type="GO" id="GO:0008776">
    <property type="term" value="F:acetate kinase activity"/>
    <property type="evidence" value="ECO:0007669"/>
    <property type="project" value="TreeGrafter"/>
</dbReference>
<evidence type="ECO:0000313" key="12">
    <source>
        <dbReference type="Proteomes" id="UP000515860"/>
    </source>
</evidence>